<protein>
    <recommendedName>
        <fullName evidence="7">Na(+)/H(+) antiporter NhaA</fullName>
    </recommendedName>
    <alternativeName>
        <fullName evidence="7">Sodium/proton antiporter NhaA</fullName>
    </alternativeName>
</protein>
<feature type="transmembrane region" description="Helical" evidence="7">
    <location>
        <begin position="157"/>
        <end position="177"/>
    </location>
</feature>
<accession>A0A5Q6PE28</accession>
<dbReference type="InterPro" id="IPR023171">
    <property type="entry name" value="Na/H_antiporter_dom_sf"/>
</dbReference>
<keyword evidence="2 7" id="KW-1003">Cell membrane</keyword>
<feature type="transmembrane region" description="Helical" evidence="7">
    <location>
        <begin position="62"/>
        <end position="80"/>
    </location>
</feature>
<feature type="transmembrane region" description="Helical" evidence="7">
    <location>
        <begin position="101"/>
        <end position="121"/>
    </location>
</feature>
<dbReference type="AlphaFoldDB" id="A0A5Q6PE28"/>
<reference evidence="8 9" key="1">
    <citation type="submission" date="2019-09" db="EMBL/GenBank/DDBJ databases">
        <authorList>
            <person name="Kritzky A."/>
            <person name="Schelkanova E.Y."/>
            <person name="Alkhova Z.V."/>
            <person name="Smirnova N.I."/>
        </authorList>
    </citation>
    <scope>NUCLEOTIDE SEQUENCE [LARGE SCALE GENOMIC DNA]</scope>
    <source>
        <strain evidence="8 9">M1526</strain>
    </source>
</reference>
<comment type="subcellular location">
    <subcellularLocation>
        <location evidence="1">Cell inner membrane</location>
        <topology evidence="1">Multi-pass membrane protein</topology>
    </subcellularLocation>
    <subcellularLocation>
        <location evidence="7">Cell membrane</location>
        <topology evidence="7">Multi-pass membrane protein</topology>
    </subcellularLocation>
</comment>
<feature type="transmembrane region" description="Helical" evidence="7">
    <location>
        <begin position="183"/>
        <end position="200"/>
    </location>
</feature>
<feature type="transmembrane region" description="Helical" evidence="7">
    <location>
        <begin position="267"/>
        <end position="288"/>
    </location>
</feature>
<dbReference type="Proteomes" id="UP000323225">
    <property type="component" value="Unassembled WGS sequence"/>
</dbReference>
<keyword evidence="6 7" id="KW-0739">Sodium transport</keyword>
<dbReference type="PANTHER" id="PTHR30341:SF0">
    <property type="entry name" value="NA(+)_H(+) ANTIPORTER NHAA"/>
    <property type="match status" value="1"/>
</dbReference>
<feature type="transmembrane region" description="Helical" evidence="7">
    <location>
        <begin position="127"/>
        <end position="145"/>
    </location>
</feature>
<feature type="transmembrane region" description="Helical" evidence="7">
    <location>
        <begin position="207"/>
        <end position="224"/>
    </location>
</feature>
<dbReference type="Gene3D" id="1.20.1530.10">
    <property type="entry name" value="Na+/H+ antiporter like domain"/>
    <property type="match status" value="1"/>
</dbReference>
<feature type="transmembrane region" description="Helical" evidence="7">
    <location>
        <begin position="300"/>
        <end position="324"/>
    </location>
</feature>
<evidence type="ECO:0000256" key="3">
    <source>
        <dbReference type="ARBA" id="ARBA00022692"/>
    </source>
</evidence>
<dbReference type="GO" id="GO:0006885">
    <property type="term" value="P:regulation of pH"/>
    <property type="evidence" value="ECO:0007669"/>
    <property type="project" value="UniProtKB-UniRule"/>
</dbReference>
<evidence type="ECO:0000256" key="2">
    <source>
        <dbReference type="ARBA" id="ARBA00022475"/>
    </source>
</evidence>
<keyword evidence="7" id="KW-0915">Sodium</keyword>
<name>A0A5Q6PE28_VIBCL</name>
<comment type="catalytic activity">
    <reaction evidence="7">
        <text>Na(+)(in) + 2 H(+)(out) = Na(+)(out) + 2 H(+)(in)</text>
        <dbReference type="Rhea" id="RHEA:29251"/>
        <dbReference type="ChEBI" id="CHEBI:15378"/>
        <dbReference type="ChEBI" id="CHEBI:29101"/>
    </reaction>
</comment>
<dbReference type="GO" id="GO:0005886">
    <property type="term" value="C:plasma membrane"/>
    <property type="evidence" value="ECO:0007669"/>
    <property type="project" value="UniProtKB-SubCell"/>
</dbReference>
<comment type="similarity">
    <text evidence="7">Belongs to the NhaA Na(+)/H(+) (TC 2.A.33) antiporter family.</text>
</comment>
<sequence>MKNFVSSVQSFFKMETATGIVLIASVAIAMLVANTGLYTMYSHLSHSEFTLKLLGIDLEKDFHFFVNDGLMVVFFFLISLEVKREFVSGELSNPRNVILPAAAALGGLIVPIAIYHFFNFGTETQNGWAIAAATDIAIAFGLLALAGKNTPTSLKVFLMTLAIFDDVMVIGIIAFFFTESLNYNYLIASVVCSLVLWYMNKKNVENFAPFAIVGFVLWYCVYMSGIHATIAGIVLGMFIPMSPRKIYDNEGKAHERRSMLESLEHTLHETVSFFILPIFAFVNAGVAISAQDISGLTSNVSLGIILGLIVGKQFGVFATVFILVKAKVAPMPQGANWLQMYGIAALCGVGFTMGLFIGGLSFDDPTVQYKLPILVGSAISGVIGLSVMKYSLRNK</sequence>
<dbReference type="NCBIfam" id="TIGR00773">
    <property type="entry name" value="NhaA"/>
    <property type="match status" value="1"/>
</dbReference>
<evidence type="ECO:0000256" key="6">
    <source>
        <dbReference type="ARBA" id="ARBA00023201"/>
    </source>
</evidence>
<evidence type="ECO:0000313" key="8">
    <source>
        <dbReference type="EMBL" id="KAA1253142.1"/>
    </source>
</evidence>
<keyword evidence="7" id="KW-0813">Transport</keyword>
<dbReference type="Pfam" id="PF06965">
    <property type="entry name" value="Na_H_antiport_1"/>
    <property type="match status" value="1"/>
</dbReference>
<evidence type="ECO:0000256" key="4">
    <source>
        <dbReference type="ARBA" id="ARBA00022989"/>
    </source>
</evidence>
<dbReference type="GO" id="GO:0015385">
    <property type="term" value="F:sodium:proton antiporter activity"/>
    <property type="evidence" value="ECO:0007669"/>
    <property type="project" value="UniProtKB-UniRule"/>
</dbReference>
<dbReference type="PANTHER" id="PTHR30341">
    <property type="entry name" value="SODIUM ION/PROTON ANTIPORTER NHAA-RELATED"/>
    <property type="match status" value="1"/>
</dbReference>
<evidence type="ECO:0000256" key="1">
    <source>
        <dbReference type="ARBA" id="ARBA00004429"/>
    </source>
</evidence>
<keyword evidence="5 7" id="KW-0472">Membrane</keyword>
<keyword evidence="7" id="KW-0050">Antiport</keyword>
<evidence type="ECO:0000313" key="9">
    <source>
        <dbReference type="Proteomes" id="UP000323225"/>
    </source>
</evidence>
<comment type="caution">
    <text evidence="8">The sequence shown here is derived from an EMBL/GenBank/DDBJ whole genome shotgun (WGS) entry which is preliminary data.</text>
</comment>
<dbReference type="HAMAP" id="MF_01844">
    <property type="entry name" value="NhaA"/>
    <property type="match status" value="1"/>
</dbReference>
<evidence type="ECO:0000256" key="5">
    <source>
        <dbReference type="ARBA" id="ARBA00023136"/>
    </source>
</evidence>
<dbReference type="EMBL" id="VUAA01000027">
    <property type="protein sequence ID" value="KAA1253142.1"/>
    <property type="molecule type" value="Genomic_DNA"/>
</dbReference>
<keyword evidence="4 7" id="KW-1133">Transmembrane helix</keyword>
<gene>
    <name evidence="7 8" type="primary">nhaA</name>
    <name evidence="8" type="ORF">F0M16_19080</name>
</gene>
<keyword evidence="7" id="KW-0406">Ion transport</keyword>
<comment type="function">
    <text evidence="7">Na(+)/H(+) antiporter that extrudes sodium in exchange for external protons.</text>
</comment>
<evidence type="ECO:0000256" key="7">
    <source>
        <dbReference type="HAMAP-Rule" id="MF_01844"/>
    </source>
</evidence>
<feature type="transmembrane region" description="Helical" evidence="7">
    <location>
        <begin position="369"/>
        <end position="388"/>
    </location>
</feature>
<feature type="transmembrane region" description="Helical" evidence="7">
    <location>
        <begin position="20"/>
        <end position="42"/>
    </location>
</feature>
<feature type="transmembrane region" description="Helical" evidence="7">
    <location>
        <begin position="336"/>
        <end position="357"/>
    </location>
</feature>
<dbReference type="NCBIfam" id="NF007112">
    <property type="entry name" value="PRK09561.1"/>
    <property type="match status" value="1"/>
</dbReference>
<keyword evidence="3 7" id="KW-0812">Transmembrane</keyword>
<organism evidence="8 9">
    <name type="scientific">Vibrio cholerae</name>
    <dbReference type="NCBI Taxonomy" id="666"/>
    <lineage>
        <taxon>Bacteria</taxon>
        <taxon>Pseudomonadati</taxon>
        <taxon>Pseudomonadota</taxon>
        <taxon>Gammaproteobacteria</taxon>
        <taxon>Vibrionales</taxon>
        <taxon>Vibrionaceae</taxon>
        <taxon>Vibrio</taxon>
    </lineage>
</organism>
<dbReference type="NCBIfam" id="NF007111">
    <property type="entry name" value="PRK09560.1"/>
    <property type="match status" value="1"/>
</dbReference>
<dbReference type="InterPro" id="IPR004670">
    <property type="entry name" value="NhaA"/>
</dbReference>
<proteinExistence type="inferred from homology"/>